<feature type="compositionally biased region" description="Low complexity" evidence="5">
    <location>
        <begin position="237"/>
        <end position="247"/>
    </location>
</feature>
<evidence type="ECO:0000259" key="6">
    <source>
        <dbReference type="PROSITE" id="PS50103"/>
    </source>
</evidence>
<accession>A0A9P9L1G0</accession>
<gene>
    <name evidence="7" type="ORF">B0J15DRAFT_172882</name>
</gene>
<feature type="zinc finger region" description="C3H1-type" evidence="4">
    <location>
        <begin position="1"/>
        <end position="25"/>
    </location>
</feature>
<evidence type="ECO:0000256" key="2">
    <source>
        <dbReference type="ARBA" id="ARBA00022771"/>
    </source>
</evidence>
<dbReference type="SMART" id="SM00356">
    <property type="entry name" value="ZnF_C3H1"/>
    <property type="match status" value="1"/>
</dbReference>
<feature type="domain" description="C3H1-type" evidence="6">
    <location>
        <begin position="1"/>
        <end position="25"/>
    </location>
</feature>
<protein>
    <recommendedName>
        <fullName evidence="6">C3H1-type domain-containing protein</fullName>
    </recommendedName>
</protein>
<dbReference type="Gene3D" id="4.10.1000.10">
    <property type="entry name" value="Zinc finger, CCCH-type"/>
    <property type="match status" value="1"/>
</dbReference>
<evidence type="ECO:0000256" key="5">
    <source>
        <dbReference type="SAM" id="MobiDB-lite"/>
    </source>
</evidence>
<proteinExistence type="predicted"/>
<dbReference type="CDD" id="cd23954">
    <property type="entry name" value="AMO1_CTD"/>
    <property type="match status" value="1"/>
</dbReference>
<keyword evidence="8" id="KW-1185">Reference proteome</keyword>
<reference evidence="7" key="1">
    <citation type="journal article" date="2021" name="Nat. Commun.">
        <title>Genetic determinants of endophytism in the Arabidopsis root mycobiome.</title>
        <authorList>
            <person name="Mesny F."/>
            <person name="Miyauchi S."/>
            <person name="Thiergart T."/>
            <person name="Pickel B."/>
            <person name="Atanasova L."/>
            <person name="Karlsson M."/>
            <person name="Huettel B."/>
            <person name="Barry K.W."/>
            <person name="Haridas S."/>
            <person name="Chen C."/>
            <person name="Bauer D."/>
            <person name="Andreopoulos W."/>
            <person name="Pangilinan J."/>
            <person name="LaButti K."/>
            <person name="Riley R."/>
            <person name="Lipzen A."/>
            <person name="Clum A."/>
            <person name="Drula E."/>
            <person name="Henrissat B."/>
            <person name="Kohler A."/>
            <person name="Grigoriev I.V."/>
            <person name="Martin F.M."/>
            <person name="Hacquard S."/>
        </authorList>
    </citation>
    <scope>NUCLEOTIDE SEQUENCE</scope>
    <source>
        <strain evidence="7">FSSC 5 MPI-SDFR-AT-0091</strain>
    </source>
</reference>
<organism evidence="7 8">
    <name type="scientific">Fusarium solani</name>
    <name type="common">Filamentous fungus</name>
    <dbReference type="NCBI Taxonomy" id="169388"/>
    <lineage>
        <taxon>Eukaryota</taxon>
        <taxon>Fungi</taxon>
        <taxon>Dikarya</taxon>
        <taxon>Ascomycota</taxon>
        <taxon>Pezizomycotina</taxon>
        <taxon>Sordariomycetes</taxon>
        <taxon>Hypocreomycetidae</taxon>
        <taxon>Hypocreales</taxon>
        <taxon>Nectriaceae</taxon>
        <taxon>Fusarium</taxon>
        <taxon>Fusarium solani species complex</taxon>
    </lineage>
</organism>
<keyword evidence="1 4" id="KW-0479">Metal-binding</keyword>
<feature type="compositionally biased region" description="Polar residues" evidence="5">
    <location>
        <begin position="316"/>
        <end position="347"/>
    </location>
</feature>
<feature type="compositionally biased region" description="Low complexity" evidence="5">
    <location>
        <begin position="471"/>
        <end position="500"/>
    </location>
</feature>
<feature type="compositionally biased region" description="Polar residues" evidence="5">
    <location>
        <begin position="183"/>
        <end position="195"/>
    </location>
</feature>
<feature type="compositionally biased region" description="Low complexity" evidence="5">
    <location>
        <begin position="348"/>
        <end position="377"/>
    </location>
</feature>
<feature type="compositionally biased region" description="Polar residues" evidence="5">
    <location>
        <begin position="279"/>
        <end position="302"/>
    </location>
</feature>
<dbReference type="GO" id="GO:0005634">
    <property type="term" value="C:nucleus"/>
    <property type="evidence" value="ECO:0007669"/>
    <property type="project" value="TreeGrafter"/>
</dbReference>
<dbReference type="EMBL" id="JAGTJS010000003">
    <property type="protein sequence ID" value="KAH7272276.1"/>
    <property type="molecule type" value="Genomic_DNA"/>
</dbReference>
<evidence type="ECO:0000256" key="1">
    <source>
        <dbReference type="ARBA" id="ARBA00022723"/>
    </source>
</evidence>
<dbReference type="GO" id="GO:0008270">
    <property type="term" value="F:zinc ion binding"/>
    <property type="evidence" value="ECO:0007669"/>
    <property type="project" value="UniProtKB-KW"/>
</dbReference>
<feature type="compositionally biased region" description="Polar residues" evidence="5">
    <location>
        <begin position="378"/>
        <end position="425"/>
    </location>
</feature>
<feature type="compositionally biased region" description="Polar residues" evidence="5">
    <location>
        <begin position="438"/>
        <end position="470"/>
    </location>
</feature>
<dbReference type="PANTHER" id="PTHR21099">
    <property type="entry name" value="RAD201"/>
    <property type="match status" value="1"/>
</dbReference>
<dbReference type="PANTHER" id="PTHR21099:SF2">
    <property type="entry name" value="SI:CH211-113E8.11"/>
    <property type="match status" value="1"/>
</dbReference>
<feature type="region of interest" description="Disordered" evidence="5">
    <location>
        <begin position="178"/>
        <end position="541"/>
    </location>
</feature>
<comment type="caution">
    <text evidence="7">The sequence shown here is derived from an EMBL/GenBank/DDBJ whole genome shotgun (WGS) entry which is preliminary data.</text>
</comment>
<dbReference type="OrthoDB" id="20729at2759"/>
<dbReference type="InterPro" id="IPR000571">
    <property type="entry name" value="Znf_CCCH"/>
</dbReference>
<dbReference type="AlphaFoldDB" id="A0A9P9L1G0"/>
<keyword evidence="2 4" id="KW-0863">Zinc-finger</keyword>
<keyword evidence="3 4" id="KW-0862">Zinc</keyword>
<feature type="compositionally biased region" description="Low complexity" evidence="5">
    <location>
        <begin position="205"/>
        <end position="215"/>
    </location>
</feature>
<feature type="compositionally biased region" description="Low complexity" evidence="5">
    <location>
        <begin position="426"/>
        <end position="437"/>
    </location>
</feature>
<dbReference type="Pfam" id="PF18044">
    <property type="entry name" value="zf-CCCH_4"/>
    <property type="match status" value="1"/>
</dbReference>
<name>A0A9P9L1G0_FUSSL</name>
<evidence type="ECO:0000313" key="8">
    <source>
        <dbReference type="Proteomes" id="UP000736672"/>
    </source>
</evidence>
<dbReference type="PROSITE" id="PS50103">
    <property type="entry name" value="ZF_C3H1"/>
    <property type="match status" value="1"/>
</dbReference>
<dbReference type="Proteomes" id="UP000736672">
    <property type="component" value="Unassembled WGS sequence"/>
</dbReference>
<evidence type="ECO:0000256" key="4">
    <source>
        <dbReference type="PROSITE-ProRule" id="PRU00723"/>
    </source>
</evidence>
<dbReference type="InterPro" id="IPR041367">
    <property type="entry name" value="Znf-CCCH_4"/>
</dbReference>
<sequence length="608" mass="63504">MTVCRFFQQGNCKFGNNCRNEHPNPNNTRNQTSNRFGALGGGSNSVADKYSITVEAIERDLTNETPQWILSAYAPGRDAPGQLFGGYPREQSFEELRLHYVMGKASGNEQQALNQAQELWTNAQQQMQNAARNAQEAVQFIVSAENNHPNRQDICKEGTQGAPFGEFIVGKRPKSMLDVFTGQPHNQNSLATSNTSSPFGGGASAGQSAFGQPSALGAKPSPFGAPSFGQPSQPNTQGSAFGQPSQPGQGGSAFGQPSQLGQGGSAFGQPSQPTPAFGQPSQPASAFGQASQPASAFGQTSALGAKPSPFGAPSFGQPSQPNAQGSAFGQASQLGQKPNPFGSTTNTNNNASPFGPAGNNNNAPAANPFGAPSGGFANNQNSSPFGSTSNQQANSGFSSFGKPSQGASPFGQQQNAPAASSGFASANQAPAQNANNPFGQPSQPQPNGFASQSNQQANPFGQPSQPNPFGQPSAAPANANPFASAQPQAPKPAAAASSGSPYPPNSSKQHPPVESYSSKGMDGRLSMFRGKPVTYKDNLPGIRDFDGTWRRIWFPDGPPGYSKDTELPPEQYDDKSKAQWMAFAQKGEFEGGVMPELPPPRECTLWNF</sequence>
<feature type="region of interest" description="Disordered" evidence="5">
    <location>
        <begin position="19"/>
        <end position="40"/>
    </location>
</feature>
<evidence type="ECO:0000313" key="7">
    <source>
        <dbReference type="EMBL" id="KAH7272276.1"/>
    </source>
</evidence>
<evidence type="ECO:0000256" key="3">
    <source>
        <dbReference type="ARBA" id="ARBA00022833"/>
    </source>
</evidence>